<accession>A0A2L2DL09</accession>
<name>A0A2L2DL09_MIMIV</name>
<organism evidence="1">
    <name type="scientific">Acanthamoeba polyphaga mimivirus</name>
    <name type="common">APMV</name>
    <dbReference type="NCBI Taxonomy" id="212035"/>
    <lineage>
        <taxon>Viruses</taxon>
        <taxon>Varidnaviria</taxon>
        <taxon>Bamfordvirae</taxon>
        <taxon>Nucleocytoviricota</taxon>
        <taxon>Megaviricetes</taxon>
        <taxon>Imitervirales</taxon>
        <taxon>Mimiviridae</taxon>
        <taxon>Megamimivirinae</taxon>
        <taxon>Mimivirus</taxon>
        <taxon>Mimivirus bradfordmassiliense</taxon>
    </lineage>
</organism>
<protein>
    <submittedName>
        <fullName evidence="1">Uncharacterized protein</fullName>
    </submittedName>
</protein>
<dbReference type="Proteomes" id="UP000280369">
    <property type="component" value="Segment"/>
</dbReference>
<sequence>MSTESEFDKVQKKLIENRTESINLINFMEDAISDLMTEIELCTKEGIVDEKSRNLLENYKKYGNDVFLEPIPHLMFDRHWEVATPKEAFDNANIEALDNSYKDMSVDAIIESLIYTETSCKKCQKPFVKGRCVVKKVGITCGHCGHHCKHGKLQETTKKTSTISRI</sequence>
<evidence type="ECO:0000313" key="1">
    <source>
        <dbReference type="EMBL" id="AVG46830.1"/>
    </source>
</evidence>
<reference evidence="1" key="1">
    <citation type="journal article" date="2017" name="Front. Microbiol.">
        <title>Genome Characterization of the First Mimiviruses of Lineage C Isolated in Brazil.</title>
        <authorList>
            <person name="Assis F.L."/>
            <person name="Franco-Luiz A.P.M."/>
            <person name="Dos Santos R.N."/>
            <person name="Campos F.S."/>
            <person name="Dornas F.P."/>
            <person name="Borato P.V.M."/>
            <person name="Franco A.C."/>
            <person name="Abrahao J.S."/>
            <person name="Colson P."/>
            <person name="Scola B."/>
        </authorList>
    </citation>
    <scope>NUCLEOTIDE SEQUENCE [LARGE SCALE GENOMIC DNA]</scope>
</reference>
<proteinExistence type="predicted"/>
<dbReference type="EMBL" id="MG602507">
    <property type="protein sequence ID" value="AVG46830.1"/>
    <property type="molecule type" value="Genomic_DNA"/>
</dbReference>
<organismHost>
    <name type="scientific">Acanthamoeba polyphaga</name>
    <name type="common">Amoeba</name>
    <dbReference type="NCBI Taxonomy" id="5757"/>
</organismHost>